<dbReference type="EC" id="1.17.99.6" evidence="4 17"/>
<evidence type="ECO:0000256" key="8">
    <source>
        <dbReference type="ARBA" id="ARBA00022723"/>
    </source>
</evidence>
<name>A0A1V4I4P1_9CLOT</name>
<feature type="binding site" evidence="17">
    <location>
        <position position="32"/>
    </location>
    <ligand>
        <name>[4Fe-4S] cluster</name>
        <dbReference type="ChEBI" id="CHEBI:49883"/>
    </ligand>
</feature>
<dbReference type="Proteomes" id="UP000191056">
    <property type="component" value="Unassembled WGS sequence"/>
</dbReference>
<evidence type="ECO:0000256" key="10">
    <source>
        <dbReference type="ARBA" id="ARBA00023002"/>
    </source>
</evidence>
<evidence type="ECO:0000256" key="12">
    <source>
        <dbReference type="ARBA" id="ARBA00023014"/>
    </source>
</evidence>
<evidence type="ECO:0000256" key="1">
    <source>
        <dbReference type="ARBA" id="ARBA00002268"/>
    </source>
</evidence>
<proteinExistence type="inferred from homology"/>
<comment type="function">
    <text evidence="1 17">Catalyzes the conversion of epoxyqueuosine (oQ) to queuosine (Q), which is a hypermodified base found in the wobble positions of tRNA(Asp), tRNA(Asn), tRNA(His) and tRNA(Tyr).</text>
</comment>
<comment type="pathway">
    <text evidence="2 17">tRNA modification; tRNA-queuosine biosynthesis.</text>
</comment>
<dbReference type="GO" id="GO:0008616">
    <property type="term" value="P:tRNA queuosine(34) biosynthetic process"/>
    <property type="evidence" value="ECO:0007669"/>
    <property type="project" value="UniProtKB-UniRule"/>
</dbReference>
<evidence type="ECO:0000256" key="3">
    <source>
        <dbReference type="ARBA" id="ARBA00008207"/>
    </source>
</evidence>
<dbReference type="EMBL" id="MZGT01000138">
    <property type="protein sequence ID" value="OPJ54840.1"/>
    <property type="molecule type" value="Genomic_DNA"/>
</dbReference>
<dbReference type="Pfam" id="PF02677">
    <property type="entry name" value="QueH"/>
    <property type="match status" value="1"/>
</dbReference>
<dbReference type="OrthoDB" id="9801033at2"/>
<gene>
    <name evidence="17" type="primary">queH</name>
    <name evidence="18" type="ORF">CLCHR_47620</name>
</gene>
<dbReference type="STRING" id="225345.CLCHR_47620"/>
<sequence length="212" mass="24942">MNKINYQKELDSLIENLVKEEKVPTLLLHSCCAPCSSYVLEYLSQYFSITIFFYNPNIYPLEEFSRRVAEQKGLISELKVKHEIMFIEGRYDTENFYMISKGLEQEKEGGARCFKCYELRLKEAALIASEKGYDYFTTTLSISPHKNAQKLNEIGKILSEEYGVKYLYSDFKKKEGYKRSIELSKEYNLYRQDYCGCVFSYNERINSDDTMV</sequence>
<dbReference type="GO" id="GO:0046872">
    <property type="term" value="F:metal ion binding"/>
    <property type="evidence" value="ECO:0007669"/>
    <property type="project" value="UniProtKB-KW"/>
</dbReference>
<evidence type="ECO:0000256" key="2">
    <source>
        <dbReference type="ARBA" id="ARBA00004691"/>
    </source>
</evidence>
<keyword evidence="12 17" id="KW-0411">Iron-sulfur</keyword>
<evidence type="ECO:0000256" key="6">
    <source>
        <dbReference type="ARBA" id="ARBA00022485"/>
    </source>
</evidence>
<dbReference type="AlphaFoldDB" id="A0A1V4I4P1"/>
<keyword evidence="10 17" id="KW-0560">Oxidoreductase</keyword>
<reference evidence="18 19" key="1">
    <citation type="submission" date="2017-03" db="EMBL/GenBank/DDBJ databases">
        <title>Genome sequence of Clostridium chromiireducens DSM 23318.</title>
        <authorList>
            <person name="Poehlein A."/>
            <person name="Daniel R."/>
        </authorList>
    </citation>
    <scope>NUCLEOTIDE SEQUENCE [LARGE SCALE GENOMIC DNA]</scope>
    <source>
        <strain evidence="18 19">DSM 23318</strain>
    </source>
</reference>
<evidence type="ECO:0000256" key="7">
    <source>
        <dbReference type="ARBA" id="ARBA00022694"/>
    </source>
</evidence>
<evidence type="ECO:0000256" key="15">
    <source>
        <dbReference type="ARBA" id="ARBA00031446"/>
    </source>
</evidence>
<dbReference type="GO" id="GO:0052693">
    <property type="term" value="F:epoxyqueuosine reductase activity"/>
    <property type="evidence" value="ECO:0007669"/>
    <property type="project" value="UniProtKB-UniRule"/>
</dbReference>
<evidence type="ECO:0000256" key="17">
    <source>
        <dbReference type="HAMAP-Rule" id="MF_02089"/>
    </source>
</evidence>
<feature type="binding site" evidence="17">
    <location>
        <position position="31"/>
    </location>
    <ligand>
        <name>[4Fe-4S] cluster</name>
        <dbReference type="ChEBI" id="CHEBI:49883"/>
    </ligand>
</feature>
<keyword evidence="13 17" id="KW-1015">Disulfide bond</keyword>
<evidence type="ECO:0000256" key="11">
    <source>
        <dbReference type="ARBA" id="ARBA00023004"/>
    </source>
</evidence>
<evidence type="ECO:0000256" key="14">
    <source>
        <dbReference type="ARBA" id="ARBA00023284"/>
    </source>
</evidence>
<feature type="binding site" evidence="17">
    <location>
        <position position="116"/>
    </location>
    <ligand>
        <name>[4Fe-4S] cluster</name>
        <dbReference type="ChEBI" id="CHEBI:49883"/>
    </ligand>
</feature>
<dbReference type="RefSeq" id="WP_079442403.1">
    <property type="nucleotide sequence ID" value="NZ_MZGT01000138.1"/>
</dbReference>
<keyword evidence="9 17" id="KW-0671">Queuosine biosynthesis</keyword>
<feature type="disulfide bond" description="Redox-active" evidence="17">
    <location>
        <begin position="195"/>
        <end position="197"/>
    </location>
</feature>
<accession>A0A1V4I4P1</accession>
<keyword evidence="6 17" id="KW-0004">4Fe-4S</keyword>
<keyword evidence="11 17" id="KW-0408">Iron</keyword>
<dbReference type="GO" id="GO:0051539">
    <property type="term" value="F:4 iron, 4 sulfur cluster binding"/>
    <property type="evidence" value="ECO:0007669"/>
    <property type="project" value="UniProtKB-UniRule"/>
</dbReference>
<keyword evidence="7 17" id="KW-0819">tRNA processing</keyword>
<evidence type="ECO:0000256" key="5">
    <source>
        <dbReference type="ARBA" id="ARBA00016895"/>
    </source>
</evidence>
<dbReference type="PANTHER" id="PTHR36701:SF1">
    <property type="entry name" value="EPOXYQUEUOSINE REDUCTASE QUEH"/>
    <property type="match status" value="1"/>
</dbReference>
<evidence type="ECO:0000256" key="4">
    <source>
        <dbReference type="ARBA" id="ARBA00012622"/>
    </source>
</evidence>
<keyword evidence="8 17" id="KW-0479">Metal-binding</keyword>
<evidence type="ECO:0000313" key="18">
    <source>
        <dbReference type="EMBL" id="OPJ54840.1"/>
    </source>
</evidence>
<organism evidence="18 19">
    <name type="scientific">Clostridium chromiireducens</name>
    <dbReference type="NCBI Taxonomy" id="225345"/>
    <lineage>
        <taxon>Bacteria</taxon>
        <taxon>Bacillati</taxon>
        <taxon>Bacillota</taxon>
        <taxon>Clostridia</taxon>
        <taxon>Eubacteriales</taxon>
        <taxon>Clostridiaceae</taxon>
        <taxon>Clostridium</taxon>
    </lineage>
</organism>
<dbReference type="UniPathway" id="UPA00392"/>
<evidence type="ECO:0000256" key="9">
    <source>
        <dbReference type="ARBA" id="ARBA00022785"/>
    </source>
</evidence>
<evidence type="ECO:0000256" key="13">
    <source>
        <dbReference type="ARBA" id="ARBA00023157"/>
    </source>
</evidence>
<feature type="binding site" evidence="17">
    <location>
        <position position="113"/>
    </location>
    <ligand>
        <name>[4Fe-4S] cluster</name>
        <dbReference type="ChEBI" id="CHEBI:49883"/>
    </ligand>
</feature>
<keyword evidence="14 17" id="KW-0676">Redox-active center</keyword>
<comment type="similarity">
    <text evidence="3 17">Belongs to the QueH family.</text>
</comment>
<dbReference type="PANTHER" id="PTHR36701">
    <property type="entry name" value="EPOXYQUEUOSINE REDUCTASE QUEH"/>
    <property type="match status" value="1"/>
</dbReference>
<evidence type="ECO:0000313" key="19">
    <source>
        <dbReference type="Proteomes" id="UP000191056"/>
    </source>
</evidence>
<dbReference type="InterPro" id="IPR003828">
    <property type="entry name" value="QueH"/>
</dbReference>
<protein>
    <recommendedName>
        <fullName evidence="5 17">Epoxyqueuosine reductase QueH</fullName>
        <ecNumber evidence="4 17">1.17.99.6</ecNumber>
    </recommendedName>
    <alternativeName>
        <fullName evidence="15 17">Queuosine biosynthesis protein QueH</fullName>
    </alternativeName>
</protein>
<comment type="caution">
    <text evidence="18">The sequence shown here is derived from an EMBL/GenBank/DDBJ whole genome shotgun (WGS) entry which is preliminary data.</text>
</comment>
<comment type="catalytic activity">
    <reaction evidence="16 17">
        <text>epoxyqueuosine(34) in tRNA + AH2 = queuosine(34) in tRNA + A + H2O</text>
        <dbReference type="Rhea" id="RHEA:32159"/>
        <dbReference type="Rhea" id="RHEA-COMP:18571"/>
        <dbReference type="Rhea" id="RHEA-COMP:18582"/>
        <dbReference type="ChEBI" id="CHEBI:13193"/>
        <dbReference type="ChEBI" id="CHEBI:15377"/>
        <dbReference type="ChEBI" id="CHEBI:17499"/>
        <dbReference type="ChEBI" id="CHEBI:194431"/>
        <dbReference type="ChEBI" id="CHEBI:194443"/>
        <dbReference type="EC" id="1.17.99.6"/>
    </reaction>
</comment>
<evidence type="ECO:0000256" key="16">
    <source>
        <dbReference type="ARBA" id="ARBA00047415"/>
    </source>
</evidence>
<dbReference type="HAMAP" id="MF_02089">
    <property type="entry name" value="QueH"/>
    <property type="match status" value="1"/>
</dbReference>
<keyword evidence="19" id="KW-1185">Reference proteome</keyword>